<keyword evidence="1" id="KW-0472">Membrane</keyword>
<evidence type="ECO:0000256" key="1">
    <source>
        <dbReference type="SAM" id="Phobius"/>
    </source>
</evidence>
<name>A0ABN7T6I3_OIKDI</name>
<gene>
    <name evidence="2" type="ORF">OKIOD_LOCUS16109</name>
</gene>
<proteinExistence type="predicted"/>
<accession>A0ABN7T6I3</accession>
<evidence type="ECO:0000313" key="3">
    <source>
        <dbReference type="Proteomes" id="UP001158576"/>
    </source>
</evidence>
<feature type="transmembrane region" description="Helical" evidence="1">
    <location>
        <begin position="12"/>
        <end position="30"/>
    </location>
</feature>
<organism evidence="2 3">
    <name type="scientific">Oikopleura dioica</name>
    <name type="common">Tunicate</name>
    <dbReference type="NCBI Taxonomy" id="34765"/>
    <lineage>
        <taxon>Eukaryota</taxon>
        <taxon>Metazoa</taxon>
        <taxon>Chordata</taxon>
        <taxon>Tunicata</taxon>
        <taxon>Appendicularia</taxon>
        <taxon>Copelata</taxon>
        <taxon>Oikopleuridae</taxon>
        <taxon>Oikopleura</taxon>
    </lineage>
</organism>
<dbReference type="EMBL" id="OU015567">
    <property type="protein sequence ID" value="CAG5113219.1"/>
    <property type="molecule type" value="Genomic_DNA"/>
</dbReference>
<dbReference type="Proteomes" id="UP001158576">
    <property type="component" value="Chromosome 2"/>
</dbReference>
<evidence type="ECO:0000313" key="2">
    <source>
        <dbReference type="EMBL" id="CAG5113219.1"/>
    </source>
</evidence>
<protein>
    <submittedName>
        <fullName evidence="2">Oidioi.mRNA.OKI2018_I69.chr2.g7344.t1.cds</fullName>
    </submittedName>
</protein>
<keyword evidence="3" id="KW-1185">Reference proteome</keyword>
<feature type="transmembrane region" description="Helical" evidence="1">
    <location>
        <begin position="72"/>
        <end position="93"/>
    </location>
</feature>
<reference evidence="2 3" key="1">
    <citation type="submission" date="2021-04" db="EMBL/GenBank/DDBJ databases">
        <authorList>
            <person name="Bliznina A."/>
        </authorList>
    </citation>
    <scope>NUCLEOTIDE SEQUENCE [LARGE SCALE GENOMIC DNA]</scope>
</reference>
<sequence>MTQEKILQNLAFSQIAITVATIIFHCYLAPPKPKLCNDENDSGSSQSGSSDDLDSNCDDSWTSWSIWDDWFVYYYGYSGLDTVFLCTGILSILAGHLKTLCSYSLSIFCCFSSFVCSVCFGFIGHYSNFFSTKLEMSVNLFLSISGGLVHLALIRNSEIMS</sequence>
<keyword evidence="1" id="KW-0812">Transmembrane</keyword>
<keyword evidence="1" id="KW-1133">Transmembrane helix</keyword>
<feature type="transmembrane region" description="Helical" evidence="1">
    <location>
        <begin position="105"/>
        <end position="124"/>
    </location>
</feature>
<feature type="transmembrane region" description="Helical" evidence="1">
    <location>
        <begin position="136"/>
        <end position="154"/>
    </location>
</feature>